<evidence type="ECO:0000256" key="3">
    <source>
        <dbReference type="ARBA" id="ARBA00022490"/>
    </source>
</evidence>
<dbReference type="GO" id="GO:0008360">
    <property type="term" value="P:regulation of cell shape"/>
    <property type="evidence" value="ECO:0007669"/>
    <property type="project" value="UniProtKB-KW"/>
</dbReference>
<dbReference type="AlphaFoldDB" id="A0A1G2NZR2"/>
<feature type="binding site" evidence="12">
    <location>
        <position position="285"/>
    </location>
    <ligand>
        <name>Mg(2+)</name>
        <dbReference type="ChEBI" id="CHEBI:18420"/>
        <label>1</label>
    </ligand>
</feature>
<dbReference type="InterPro" id="IPR013815">
    <property type="entry name" value="ATP_grasp_subdomain_1"/>
</dbReference>
<evidence type="ECO:0000256" key="7">
    <source>
        <dbReference type="ARBA" id="ARBA00022960"/>
    </source>
</evidence>
<evidence type="ECO:0000313" key="16">
    <source>
        <dbReference type="Proteomes" id="UP000176429"/>
    </source>
</evidence>
<dbReference type="PIRSF" id="PIRSF039102">
    <property type="entry name" value="Ddl/VanB"/>
    <property type="match status" value="1"/>
</dbReference>
<proteinExistence type="inferred from homology"/>
<dbReference type="GO" id="GO:0046872">
    <property type="term" value="F:metal ion binding"/>
    <property type="evidence" value="ECO:0007669"/>
    <property type="project" value="UniProtKB-KW"/>
</dbReference>
<dbReference type="PROSITE" id="PS00844">
    <property type="entry name" value="DALA_DALA_LIGASE_2"/>
    <property type="match status" value="1"/>
</dbReference>
<evidence type="ECO:0000256" key="10">
    <source>
        <dbReference type="HAMAP-Rule" id="MF_00047"/>
    </source>
</evidence>
<dbReference type="Pfam" id="PF01820">
    <property type="entry name" value="Dala_Dala_lig_N"/>
    <property type="match status" value="2"/>
</dbReference>
<dbReference type="InterPro" id="IPR005905">
    <property type="entry name" value="D_ala_D_ala"/>
</dbReference>
<dbReference type="Gene3D" id="3.40.50.20">
    <property type="match status" value="1"/>
</dbReference>
<evidence type="ECO:0000256" key="6">
    <source>
        <dbReference type="ARBA" id="ARBA00022840"/>
    </source>
</evidence>
<feature type="binding site" evidence="12">
    <location>
        <position position="273"/>
    </location>
    <ligand>
        <name>Mg(2+)</name>
        <dbReference type="ChEBI" id="CHEBI:18420"/>
        <label>1</label>
    </ligand>
</feature>
<dbReference type="InterPro" id="IPR011127">
    <property type="entry name" value="Dala_Dala_lig_N"/>
</dbReference>
<dbReference type="Gene3D" id="3.30.1490.20">
    <property type="entry name" value="ATP-grasp fold, A domain"/>
    <property type="match status" value="1"/>
</dbReference>
<dbReference type="Pfam" id="PF07478">
    <property type="entry name" value="Dala_Dala_lig_C"/>
    <property type="match status" value="1"/>
</dbReference>
<evidence type="ECO:0000256" key="1">
    <source>
        <dbReference type="ARBA" id="ARBA00004496"/>
    </source>
</evidence>
<evidence type="ECO:0000256" key="13">
    <source>
        <dbReference type="PROSITE-ProRule" id="PRU00409"/>
    </source>
</evidence>
<evidence type="ECO:0000313" key="15">
    <source>
        <dbReference type="EMBL" id="OHA41586.1"/>
    </source>
</evidence>
<dbReference type="Gene3D" id="3.30.470.20">
    <property type="entry name" value="ATP-grasp fold, B domain"/>
    <property type="match status" value="1"/>
</dbReference>
<comment type="similarity">
    <text evidence="2 10">Belongs to the D-alanine--D-alanine ligase family.</text>
</comment>
<dbReference type="InterPro" id="IPR016185">
    <property type="entry name" value="PreATP-grasp_dom_sf"/>
</dbReference>
<keyword evidence="7 10" id="KW-0133">Cell shape</keyword>
<comment type="function">
    <text evidence="10">Cell wall formation.</text>
</comment>
<name>A0A1G2NZR2_9BACT</name>
<comment type="caution">
    <text evidence="15">The sequence shown here is derived from an EMBL/GenBank/DDBJ whole genome shotgun (WGS) entry which is preliminary data.</text>
</comment>
<dbReference type="SUPFAM" id="SSF56059">
    <property type="entry name" value="Glutathione synthetase ATP-binding domain-like"/>
    <property type="match status" value="1"/>
</dbReference>
<dbReference type="NCBIfam" id="NF002378">
    <property type="entry name" value="PRK01372.1"/>
    <property type="match status" value="1"/>
</dbReference>
<dbReference type="GO" id="GO:0005737">
    <property type="term" value="C:cytoplasm"/>
    <property type="evidence" value="ECO:0007669"/>
    <property type="project" value="UniProtKB-SubCell"/>
</dbReference>
<comment type="catalytic activity">
    <reaction evidence="10">
        <text>2 D-alanine + ATP = D-alanyl-D-alanine + ADP + phosphate + H(+)</text>
        <dbReference type="Rhea" id="RHEA:11224"/>
        <dbReference type="ChEBI" id="CHEBI:15378"/>
        <dbReference type="ChEBI" id="CHEBI:30616"/>
        <dbReference type="ChEBI" id="CHEBI:43474"/>
        <dbReference type="ChEBI" id="CHEBI:57416"/>
        <dbReference type="ChEBI" id="CHEBI:57822"/>
        <dbReference type="ChEBI" id="CHEBI:456216"/>
        <dbReference type="EC" id="6.3.2.4"/>
    </reaction>
</comment>
<feature type="binding site" evidence="12">
    <location>
        <position position="287"/>
    </location>
    <ligand>
        <name>Mg(2+)</name>
        <dbReference type="ChEBI" id="CHEBI:18420"/>
        <label>2</label>
    </ligand>
</feature>
<dbReference type="EMBL" id="MHSH01000024">
    <property type="protein sequence ID" value="OHA41586.1"/>
    <property type="molecule type" value="Genomic_DNA"/>
</dbReference>
<dbReference type="SUPFAM" id="SSF52440">
    <property type="entry name" value="PreATP-grasp domain"/>
    <property type="match status" value="1"/>
</dbReference>
<evidence type="ECO:0000256" key="2">
    <source>
        <dbReference type="ARBA" id="ARBA00010871"/>
    </source>
</evidence>
<reference evidence="15 16" key="1">
    <citation type="journal article" date="2016" name="Nat. Commun.">
        <title>Thousands of microbial genomes shed light on interconnected biogeochemical processes in an aquifer system.</title>
        <authorList>
            <person name="Anantharaman K."/>
            <person name="Brown C.T."/>
            <person name="Hug L.A."/>
            <person name="Sharon I."/>
            <person name="Castelle C.J."/>
            <person name="Probst A.J."/>
            <person name="Thomas B.C."/>
            <person name="Singh A."/>
            <person name="Wilkins M.J."/>
            <person name="Karaoz U."/>
            <person name="Brodie E.L."/>
            <person name="Williams K.H."/>
            <person name="Hubbard S.S."/>
            <person name="Banfield J.F."/>
        </authorList>
    </citation>
    <scope>NUCLEOTIDE SEQUENCE [LARGE SCALE GENOMIC DNA]</scope>
</reference>
<feature type="binding site" evidence="12">
    <location>
        <position position="285"/>
    </location>
    <ligand>
        <name>Mg(2+)</name>
        <dbReference type="ChEBI" id="CHEBI:18420"/>
        <label>2</label>
    </ligand>
</feature>
<dbReference type="Proteomes" id="UP000176429">
    <property type="component" value="Unassembled WGS sequence"/>
</dbReference>
<dbReference type="PROSITE" id="PS50975">
    <property type="entry name" value="ATP_GRASP"/>
    <property type="match status" value="1"/>
</dbReference>
<evidence type="ECO:0000256" key="11">
    <source>
        <dbReference type="PIRSR" id="PIRSR039102-1"/>
    </source>
</evidence>
<comment type="pathway">
    <text evidence="10">Cell wall biogenesis; peptidoglycan biosynthesis.</text>
</comment>
<dbReference type="HAMAP" id="MF_00047">
    <property type="entry name" value="Dala_Dala_lig"/>
    <property type="match status" value="1"/>
</dbReference>
<keyword evidence="12" id="KW-0479">Metal-binding</keyword>
<gene>
    <name evidence="10" type="primary">ddl</name>
    <name evidence="15" type="ORF">A3H68_02765</name>
</gene>
<evidence type="ECO:0000256" key="9">
    <source>
        <dbReference type="ARBA" id="ARBA00023316"/>
    </source>
</evidence>
<dbReference type="UniPathway" id="UPA00219"/>
<feature type="active site" evidence="11">
    <location>
        <position position="18"/>
    </location>
</feature>
<accession>A0A1G2NZR2</accession>
<evidence type="ECO:0000256" key="5">
    <source>
        <dbReference type="ARBA" id="ARBA00022741"/>
    </source>
</evidence>
<keyword evidence="12" id="KW-0464">Manganese</keyword>
<dbReference type="PANTHER" id="PTHR23132:SF23">
    <property type="entry name" value="D-ALANINE--D-ALANINE LIGASE B"/>
    <property type="match status" value="1"/>
</dbReference>
<sequence>MSLARLRIGVLRGGPSSEYEVSLKSGAEILANLRQDKYEPRDVFISKSGVWHDRGIEKSPERVLGTVDVVINGMHGEYGEDGQVQKTLEAHRVPFTGSGSLPCAMAMNKVLTKREVEVLGIKMPRHLRIKIGENIDLLKSRVVESFAPPYIVKPVSRGSSVGVAVARTIFDIEPALYETFLYDSQAVVEEYISGREATCGIVEDLRNQRHYCLPPVEILPPSSSIFFDYNAKYGGGSREICPGNFSDREKQEMRAIASRVHDALGLRHYSRSDFIVTRDGIYFLEVNSLPGITKESLLPKSLEAIGVGLPDFLDHIIGLAMRGR</sequence>
<evidence type="ECO:0000256" key="4">
    <source>
        <dbReference type="ARBA" id="ARBA00022598"/>
    </source>
</evidence>
<keyword evidence="3 10" id="KW-0963">Cytoplasm</keyword>
<keyword evidence="5 13" id="KW-0547">Nucleotide-binding</keyword>
<protein>
    <recommendedName>
        <fullName evidence="10">D-alanine--D-alanine ligase</fullName>
        <ecNumber evidence="10">6.3.2.4</ecNumber>
    </recommendedName>
    <alternativeName>
        <fullName evidence="10">D-Ala-D-Ala ligase</fullName>
    </alternativeName>
    <alternativeName>
        <fullName evidence="10">D-alanylalanine synthetase</fullName>
    </alternativeName>
</protein>
<comment type="cofactor">
    <cofactor evidence="12">
        <name>Mg(2+)</name>
        <dbReference type="ChEBI" id="CHEBI:18420"/>
    </cofactor>
    <cofactor evidence="12">
        <name>Mn(2+)</name>
        <dbReference type="ChEBI" id="CHEBI:29035"/>
    </cofactor>
    <text evidence="12">Binds 2 magnesium or manganese ions per subunit.</text>
</comment>
<keyword evidence="8 10" id="KW-0573">Peptidoglycan synthesis</keyword>
<keyword evidence="9 10" id="KW-0961">Cell wall biogenesis/degradation</keyword>
<comment type="subcellular location">
    <subcellularLocation>
        <location evidence="1 10">Cytoplasm</location>
    </subcellularLocation>
</comment>
<keyword evidence="4 10" id="KW-0436">Ligase</keyword>
<feature type="domain" description="ATP-grasp" evidence="14">
    <location>
        <begin position="113"/>
        <end position="318"/>
    </location>
</feature>
<dbReference type="InterPro" id="IPR011761">
    <property type="entry name" value="ATP-grasp"/>
</dbReference>
<dbReference type="GO" id="GO:0071555">
    <property type="term" value="P:cell wall organization"/>
    <property type="evidence" value="ECO:0007669"/>
    <property type="project" value="UniProtKB-KW"/>
</dbReference>
<feature type="active site" evidence="11">
    <location>
        <position position="296"/>
    </location>
</feature>
<dbReference type="PANTHER" id="PTHR23132">
    <property type="entry name" value="D-ALANINE--D-ALANINE LIGASE"/>
    <property type="match status" value="1"/>
</dbReference>
<organism evidence="15 16">
    <name type="scientific">Candidatus Taylorbacteria bacterium RIFCSPLOWO2_02_FULL_46_40</name>
    <dbReference type="NCBI Taxonomy" id="1802329"/>
    <lineage>
        <taxon>Bacteria</taxon>
        <taxon>Candidatus Tayloriibacteriota</taxon>
    </lineage>
</organism>
<dbReference type="GO" id="GO:0008716">
    <property type="term" value="F:D-alanine-D-alanine ligase activity"/>
    <property type="evidence" value="ECO:0007669"/>
    <property type="project" value="UniProtKB-UniRule"/>
</dbReference>
<dbReference type="GO" id="GO:0009252">
    <property type="term" value="P:peptidoglycan biosynthetic process"/>
    <property type="evidence" value="ECO:0007669"/>
    <property type="project" value="UniProtKB-UniRule"/>
</dbReference>
<dbReference type="InterPro" id="IPR011095">
    <property type="entry name" value="Dala_Dala_lig_C"/>
</dbReference>
<dbReference type="InterPro" id="IPR000291">
    <property type="entry name" value="D-Ala_lig_Van_CS"/>
</dbReference>
<keyword evidence="12" id="KW-0460">Magnesium</keyword>
<feature type="active site" evidence="11">
    <location>
        <position position="159"/>
    </location>
</feature>
<keyword evidence="6 13" id="KW-0067">ATP-binding</keyword>
<dbReference type="EC" id="6.3.2.4" evidence="10"/>
<evidence type="ECO:0000256" key="8">
    <source>
        <dbReference type="ARBA" id="ARBA00022984"/>
    </source>
</evidence>
<evidence type="ECO:0000256" key="12">
    <source>
        <dbReference type="PIRSR" id="PIRSR039102-3"/>
    </source>
</evidence>
<dbReference type="GO" id="GO:0005524">
    <property type="term" value="F:ATP binding"/>
    <property type="evidence" value="ECO:0007669"/>
    <property type="project" value="UniProtKB-UniRule"/>
</dbReference>
<evidence type="ECO:0000259" key="14">
    <source>
        <dbReference type="PROSITE" id="PS50975"/>
    </source>
</evidence>